<accession>F5YIT6</accession>
<dbReference type="SUPFAM" id="SSF53807">
    <property type="entry name" value="Helical backbone' metal receptor"/>
    <property type="match status" value="1"/>
</dbReference>
<evidence type="ECO:0000259" key="1">
    <source>
        <dbReference type="Pfam" id="PF00148"/>
    </source>
</evidence>
<dbReference type="eggNOG" id="COG2710">
    <property type="taxonomic scope" value="Bacteria"/>
</dbReference>
<dbReference type="RefSeq" id="WP_015706757.1">
    <property type="nucleotide sequence ID" value="NC_015578.1"/>
</dbReference>
<feature type="domain" description="Nitrogenase/oxidoreductase component 1" evidence="1">
    <location>
        <begin position="26"/>
        <end position="310"/>
    </location>
</feature>
<dbReference type="Pfam" id="PF00148">
    <property type="entry name" value="Oxidored_nitro"/>
    <property type="match status" value="1"/>
</dbReference>
<dbReference type="PANTHER" id="PTHR42956">
    <property type="entry name" value="NITROGENASE IRON-MOLYBDENUM COFACTOR BIOSYNTHESIS PROTEIN NIFE"/>
    <property type="match status" value="1"/>
</dbReference>
<protein>
    <recommendedName>
        <fullName evidence="1">Nitrogenase/oxidoreductase component 1 domain-containing protein</fullName>
    </recommendedName>
</protein>
<dbReference type="AlphaFoldDB" id="F5YIT6"/>
<evidence type="ECO:0000313" key="2">
    <source>
        <dbReference type="EMBL" id="AEF86322.1"/>
    </source>
</evidence>
<dbReference type="PANTHER" id="PTHR42956:SF1">
    <property type="entry name" value="NITROGENASE IRON-MOLYBDENUM COFACTOR BIOSYNTHESIS PROTEIN NIFE"/>
    <property type="match status" value="1"/>
</dbReference>
<dbReference type="InterPro" id="IPR049939">
    <property type="entry name" value="NifE-like"/>
</dbReference>
<keyword evidence="3" id="KW-1185">Reference proteome</keyword>
<dbReference type="Gene3D" id="3.40.50.1980">
    <property type="entry name" value="Nitrogenase molybdenum iron protein domain"/>
    <property type="match status" value="2"/>
</dbReference>
<dbReference type="GO" id="GO:0016491">
    <property type="term" value="F:oxidoreductase activity"/>
    <property type="evidence" value="ECO:0007669"/>
    <property type="project" value="InterPro"/>
</dbReference>
<dbReference type="Proteomes" id="UP000009223">
    <property type="component" value="Chromosome"/>
</dbReference>
<name>F5YIT6_TREPZ</name>
<dbReference type="STRING" id="545694.TREPR_3538"/>
<dbReference type="HOGENOM" id="CLU_036479_1_0_12"/>
<evidence type="ECO:0000313" key="3">
    <source>
        <dbReference type="Proteomes" id="UP000009223"/>
    </source>
</evidence>
<sequence length="407" mass="43523">MAQMLYSLPPLAPDYSGVASIFHDLGALTIIHDASGCTGTYTGYDEPRWFGSTSPTFSSGLRDMDAIMGEDEKLLEKIEAALKTTGAPWVVIVGSPVPMVVGFDFRGFASLIEHRLGVPAFGFPTNGLGYYDKGQRDAYLAIAGRFLKDAPVKNPRRVNILGASVLDGFDDATLDMMEGFLNDAGLELGAIWGARSGREALGDSGGAGANWVVSAAALPLARFLQTRFGTPFTMGFPVGKQESSRILSALSNYIDGKTVDPKNSIPDTSKQTSEAGTIIIGEPVFCSSLRVYLEDEYGGEPVRIGTFFEEGKELLGPGDCFFGGELEAEQFFAKPGLKRVIADPIIEDLLPGNASIEFIPLPHRAISGRIYEESRSLWALLATPTLVGKFPAQCKSLAVTDCLAVPG</sequence>
<proteinExistence type="predicted"/>
<reference evidence="2 3" key="2">
    <citation type="journal article" date="2011" name="ISME J.">
        <title>RNA-seq reveals cooperative metabolic interactions between two termite-gut spirochete species in co-culture.</title>
        <authorList>
            <person name="Rosenthal A.Z."/>
            <person name="Matson E.G."/>
            <person name="Eldar A."/>
            <person name="Leadbetter J.R."/>
        </authorList>
    </citation>
    <scope>NUCLEOTIDE SEQUENCE [LARGE SCALE GENOMIC DNA]</scope>
    <source>
        <strain evidence="3">ATCC BAA-887 / DSM 12427 / ZAS-2</strain>
    </source>
</reference>
<dbReference type="EMBL" id="CP001843">
    <property type="protein sequence ID" value="AEF86322.1"/>
    <property type="molecule type" value="Genomic_DNA"/>
</dbReference>
<dbReference type="KEGG" id="tpi:TREPR_3538"/>
<organism evidence="2 3">
    <name type="scientific">Treponema primitia (strain ATCC BAA-887 / DSM 12427 / ZAS-2)</name>
    <dbReference type="NCBI Taxonomy" id="545694"/>
    <lineage>
        <taxon>Bacteria</taxon>
        <taxon>Pseudomonadati</taxon>
        <taxon>Spirochaetota</taxon>
        <taxon>Spirochaetia</taxon>
        <taxon>Spirochaetales</taxon>
        <taxon>Treponemataceae</taxon>
        <taxon>Treponema</taxon>
    </lineage>
</organism>
<dbReference type="InterPro" id="IPR000510">
    <property type="entry name" value="Nase/OxRdtase_comp1"/>
</dbReference>
<gene>
    <name evidence="2" type="ordered locus">TREPR_3538</name>
</gene>
<reference evidence="3" key="1">
    <citation type="submission" date="2009-12" db="EMBL/GenBank/DDBJ databases">
        <title>Complete sequence of Treponema primitia strain ZAS-2.</title>
        <authorList>
            <person name="Tetu S.G."/>
            <person name="Matson E."/>
            <person name="Ren Q."/>
            <person name="Seshadri R."/>
            <person name="Elbourne L."/>
            <person name="Hassan K.A."/>
            <person name="Durkin A."/>
            <person name="Radune D."/>
            <person name="Mohamoud Y."/>
            <person name="Shay R."/>
            <person name="Jin S."/>
            <person name="Zhang X."/>
            <person name="Lucey K."/>
            <person name="Ballor N.R."/>
            <person name="Ottesen E."/>
            <person name="Rosenthal R."/>
            <person name="Allen A."/>
            <person name="Leadbetter J.R."/>
            <person name="Paulsen I.T."/>
        </authorList>
    </citation>
    <scope>NUCLEOTIDE SEQUENCE [LARGE SCALE GENOMIC DNA]</scope>
    <source>
        <strain evidence="3">ATCC BAA-887 / DSM 12427 / ZAS-2</strain>
    </source>
</reference>